<dbReference type="Gene3D" id="3.30.390.10">
    <property type="entry name" value="Enolase-like, N-terminal domain"/>
    <property type="match status" value="1"/>
</dbReference>
<dbReference type="SMART" id="SM00922">
    <property type="entry name" value="MR_MLE"/>
    <property type="match status" value="1"/>
</dbReference>
<feature type="domain" description="Mandelate racemase/muconate lactonizing enzyme C-terminal" evidence="2">
    <location>
        <begin position="152"/>
        <end position="256"/>
    </location>
</feature>
<dbReference type="SUPFAM" id="SSF54826">
    <property type="entry name" value="Enolase N-terminal domain-like"/>
    <property type="match status" value="1"/>
</dbReference>
<dbReference type="PANTHER" id="PTHR48080">
    <property type="entry name" value="D-GALACTONATE DEHYDRATASE-RELATED"/>
    <property type="match status" value="1"/>
</dbReference>
<evidence type="ECO:0000259" key="2">
    <source>
        <dbReference type="SMART" id="SM00922"/>
    </source>
</evidence>
<dbReference type="EMBL" id="CADCTC010000149">
    <property type="protein sequence ID" value="CAA9258596.1"/>
    <property type="molecule type" value="Genomic_DNA"/>
</dbReference>
<protein>
    <submittedName>
        <fullName evidence="3">Galactonate dehydratase</fullName>
        <ecNumber evidence="3">4.2.1.6</ecNumber>
    </submittedName>
</protein>
<keyword evidence="1 3" id="KW-0456">Lyase</keyword>
<dbReference type="InterPro" id="IPR013341">
    <property type="entry name" value="Mandelate_racemase_N_dom"/>
</dbReference>
<dbReference type="GO" id="GO:0008869">
    <property type="term" value="F:galactonate dehydratase activity"/>
    <property type="evidence" value="ECO:0007669"/>
    <property type="project" value="UniProtKB-EC"/>
</dbReference>
<dbReference type="Gene3D" id="3.20.20.120">
    <property type="entry name" value="Enolase-like C-terminal domain"/>
    <property type="match status" value="1"/>
</dbReference>
<organism evidence="3">
    <name type="scientific">uncultured Chloroflexota bacterium</name>
    <dbReference type="NCBI Taxonomy" id="166587"/>
    <lineage>
        <taxon>Bacteria</taxon>
        <taxon>Bacillati</taxon>
        <taxon>Chloroflexota</taxon>
        <taxon>environmental samples</taxon>
    </lineage>
</organism>
<gene>
    <name evidence="3" type="ORF">AVDCRST_MAG77-2563</name>
</gene>
<accession>A0A6J4IPU9</accession>
<reference evidence="3" key="1">
    <citation type="submission" date="2020-02" db="EMBL/GenBank/DDBJ databases">
        <authorList>
            <person name="Meier V. D."/>
        </authorList>
    </citation>
    <scope>NUCLEOTIDE SEQUENCE</scope>
    <source>
        <strain evidence="3">AVDCRST_MAG77</strain>
    </source>
</reference>
<evidence type="ECO:0000256" key="1">
    <source>
        <dbReference type="ARBA" id="ARBA00023239"/>
    </source>
</evidence>
<sequence>MKITRFEILKVPPSWVWLMLHTDQGVHGLGEPYLEGHPEAVIAEVMRLEPLLVGKDPRRVEEHWDAMYRVSGYRGGAVTMSAISGIDIALWDVAGKLAGQPIHRMLGGPVRDRIKMYHAAGGGPPHSVEPGLPYRSGGAPRAANGQRRRAEAADYFEGARVLVQEWGFRAIKVHLGTGEDLRGTYRVDDVVERFAAAKEGAGPGVDVAIDIHNPTAAVGTQLLRALAPLRPLFIEEPMPIERVDVLEQMVRQSGTTAPVAAGERWMGKWVFFDALAKGLLAVVQPDICHAGGITECKKIAAIAEAAYAEVALHCPLSPIAIAASIQLDAAIPNFLVQEHNEVNCRRVDGRTVIGDGFLKDPFVLDADGCVAVPQGPGLGIELDEDGMQRIMRQEWSERRG</sequence>
<name>A0A6J4IPU9_9CHLR</name>
<dbReference type="InterPro" id="IPR013342">
    <property type="entry name" value="Mandelate_racemase_C"/>
</dbReference>
<dbReference type="SFLD" id="SFLDG00179">
    <property type="entry name" value="mandelate_racemase"/>
    <property type="match status" value="1"/>
</dbReference>
<evidence type="ECO:0000313" key="3">
    <source>
        <dbReference type="EMBL" id="CAA9258596.1"/>
    </source>
</evidence>
<dbReference type="InterPro" id="IPR036849">
    <property type="entry name" value="Enolase-like_C_sf"/>
</dbReference>
<dbReference type="InterPro" id="IPR034593">
    <property type="entry name" value="DgoD-like"/>
</dbReference>
<dbReference type="AlphaFoldDB" id="A0A6J4IPU9"/>
<proteinExistence type="predicted"/>
<dbReference type="Pfam" id="PF02746">
    <property type="entry name" value="MR_MLE_N"/>
    <property type="match status" value="1"/>
</dbReference>
<dbReference type="InterPro" id="IPR029065">
    <property type="entry name" value="Enolase_C-like"/>
</dbReference>
<dbReference type="SFLD" id="SFLDS00001">
    <property type="entry name" value="Enolase"/>
    <property type="match status" value="1"/>
</dbReference>
<dbReference type="SUPFAM" id="SSF51604">
    <property type="entry name" value="Enolase C-terminal domain-like"/>
    <property type="match status" value="1"/>
</dbReference>
<dbReference type="Pfam" id="PF13378">
    <property type="entry name" value="MR_MLE_C"/>
    <property type="match status" value="1"/>
</dbReference>
<dbReference type="InterPro" id="IPR029017">
    <property type="entry name" value="Enolase-like_N"/>
</dbReference>
<dbReference type="EC" id="4.2.1.6" evidence="3"/>
<dbReference type="PANTHER" id="PTHR48080:SF2">
    <property type="entry name" value="D-GALACTONATE DEHYDRATASE"/>
    <property type="match status" value="1"/>
</dbReference>